<dbReference type="PROSITE" id="PS01031">
    <property type="entry name" value="SHSP"/>
    <property type="match status" value="1"/>
</dbReference>
<evidence type="ECO:0000256" key="4">
    <source>
        <dbReference type="SAM" id="MobiDB-lite"/>
    </source>
</evidence>
<keyword evidence="1" id="KW-0346">Stress response</keyword>
<dbReference type="InterPro" id="IPR007052">
    <property type="entry name" value="CS_dom"/>
</dbReference>
<feature type="domain" description="SHSP" evidence="5">
    <location>
        <begin position="16"/>
        <end position="125"/>
    </location>
</feature>
<keyword evidence="8" id="KW-1185">Reference proteome</keyword>
<feature type="compositionally biased region" description="Basic and acidic residues" evidence="4">
    <location>
        <begin position="11"/>
        <end position="26"/>
    </location>
</feature>
<evidence type="ECO:0000256" key="3">
    <source>
        <dbReference type="RuleBase" id="RU003616"/>
    </source>
</evidence>
<feature type="region of interest" description="Disordered" evidence="4">
    <location>
        <begin position="1"/>
        <end position="26"/>
    </location>
</feature>
<evidence type="ECO:0000313" key="8">
    <source>
        <dbReference type="Proteomes" id="UP001324993"/>
    </source>
</evidence>
<dbReference type="InterPro" id="IPR044587">
    <property type="entry name" value="HSP21-like"/>
</dbReference>
<dbReference type="PANTHER" id="PTHR46733:SF4">
    <property type="entry name" value="HEAT SHOCK PROTEIN 21, CHLOROPLASTIC"/>
    <property type="match status" value="1"/>
</dbReference>
<dbReference type="EMBL" id="CP138858">
    <property type="protein sequence ID" value="WPJ95340.1"/>
    <property type="molecule type" value="Genomic_DNA"/>
</dbReference>
<dbReference type="PANTHER" id="PTHR46733">
    <property type="entry name" value="26.5 KDA HEAT SHOCK PROTEIN, MITOCHONDRIAL"/>
    <property type="match status" value="1"/>
</dbReference>
<evidence type="ECO:0000256" key="1">
    <source>
        <dbReference type="ARBA" id="ARBA00023016"/>
    </source>
</evidence>
<name>A0ABZ0RGP1_9BACT</name>
<accession>A0ABZ0RGP1</accession>
<dbReference type="InterPro" id="IPR002068">
    <property type="entry name" value="A-crystallin/Hsp20_dom"/>
</dbReference>
<evidence type="ECO:0000313" key="7">
    <source>
        <dbReference type="EMBL" id="WPJ95340.1"/>
    </source>
</evidence>
<organism evidence="7 8">
    <name type="scientific">Coraliomargarita algicola</name>
    <dbReference type="NCBI Taxonomy" id="3092156"/>
    <lineage>
        <taxon>Bacteria</taxon>
        <taxon>Pseudomonadati</taxon>
        <taxon>Verrucomicrobiota</taxon>
        <taxon>Opitutia</taxon>
        <taxon>Puniceicoccales</taxon>
        <taxon>Coraliomargaritaceae</taxon>
        <taxon>Coraliomargarita</taxon>
    </lineage>
</organism>
<dbReference type="InterPro" id="IPR008978">
    <property type="entry name" value="HSP20-like_chaperone"/>
</dbReference>
<feature type="compositionally biased region" description="Polar residues" evidence="4">
    <location>
        <begin position="1"/>
        <end position="10"/>
    </location>
</feature>
<dbReference type="Pfam" id="PF00011">
    <property type="entry name" value="HSP20"/>
    <property type="match status" value="1"/>
</dbReference>
<proteinExistence type="inferred from homology"/>
<dbReference type="PROSITE" id="PS51203">
    <property type="entry name" value="CS"/>
    <property type="match status" value="1"/>
</dbReference>
<dbReference type="Gene3D" id="2.60.40.790">
    <property type="match status" value="1"/>
</dbReference>
<dbReference type="RefSeq" id="WP_319832229.1">
    <property type="nucleotide sequence ID" value="NZ_CP138858.1"/>
</dbReference>
<gene>
    <name evidence="7" type="ORF">SH580_18120</name>
</gene>
<dbReference type="Proteomes" id="UP001324993">
    <property type="component" value="Chromosome"/>
</dbReference>
<protein>
    <submittedName>
        <fullName evidence="7">Hsp20/alpha crystallin family protein</fullName>
    </submittedName>
</protein>
<comment type="similarity">
    <text evidence="2 3">Belongs to the small heat shock protein (HSP20) family.</text>
</comment>
<evidence type="ECO:0000259" key="6">
    <source>
        <dbReference type="PROSITE" id="PS51203"/>
    </source>
</evidence>
<evidence type="ECO:0000256" key="2">
    <source>
        <dbReference type="PROSITE-ProRule" id="PRU00285"/>
    </source>
</evidence>
<feature type="domain" description="CS" evidence="6">
    <location>
        <begin position="20"/>
        <end position="122"/>
    </location>
</feature>
<reference evidence="7 8" key="1">
    <citation type="submission" date="2023-11" db="EMBL/GenBank/DDBJ databases">
        <title>Coraliomargarita sp. nov., isolated from marine algae.</title>
        <authorList>
            <person name="Lee J.K."/>
            <person name="Baek J.H."/>
            <person name="Kim J.M."/>
            <person name="Choi D.G."/>
            <person name="Jeon C.O."/>
        </authorList>
    </citation>
    <scope>NUCLEOTIDE SEQUENCE [LARGE SCALE GENOMIC DNA]</scope>
    <source>
        <strain evidence="7 8">J2-16</strain>
    </source>
</reference>
<dbReference type="SUPFAM" id="SSF49764">
    <property type="entry name" value="HSP20-like chaperones"/>
    <property type="match status" value="1"/>
</dbReference>
<dbReference type="CDD" id="cd06464">
    <property type="entry name" value="ACD_sHsps-like"/>
    <property type="match status" value="1"/>
</dbReference>
<evidence type="ECO:0000259" key="5">
    <source>
        <dbReference type="PROSITE" id="PS01031"/>
    </source>
</evidence>
<sequence>MSTQLDTIQTSEKKASERTWQRPHYDVSESEEAFNVRVHLPGVRRDGVDISLEEDTLTVVGTRANDLPENWRPLRREIRSGDYRLSLRLNVPVNEAKIKASVENGVLDLSLPKADEVKPRKIKIS</sequence>